<dbReference type="PROSITE" id="PS00061">
    <property type="entry name" value="ADH_SHORT"/>
    <property type="match status" value="1"/>
</dbReference>
<dbReference type="SUPFAM" id="SSF51735">
    <property type="entry name" value="NAD(P)-binding Rossmann-fold domains"/>
    <property type="match status" value="1"/>
</dbReference>
<dbReference type="Pfam" id="PF00106">
    <property type="entry name" value="adh_short"/>
    <property type="match status" value="1"/>
</dbReference>
<dbReference type="Gene3D" id="3.40.50.720">
    <property type="entry name" value="NAD(P)-binding Rossmann-like Domain"/>
    <property type="match status" value="1"/>
</dbReference>
<dbReference type="InterPro" id="IPR036291">
    <property type="entry name" value="NAD(P)-bd_dom_sf"/>
</dbReference>
<dbReference type="InterPro" id="IPR020904">
    <property type="entry name" value="Sc_DH/Rdtase_CS"/>
</dbReference>
<dbReference type="Proteomes" id="UP000177515">
    <property type="component" value="Chromosome 1"/>
</dbReference>
<feature type="domain" description="Ketoreductase" evidence="5">
    <location>
        <begin position="6"/>
        <end position="196"/>
    </location>
</feature>
<keyword evidence="3" id="KW-0521">NADP</keyword>
<evidence type="ECO:0000256" key="2">
    <source>
        <dbReference type="ARBA" id="ARBA00022490"/>
    </source>
</evidence>
<dbReference type="InterPro" id="IPR002347">
    <property type="entry name" value="SDR_fam"/>
</dbReference>
<sequence length="252" mass="26443">MSAANQLYIVTGASRGLGAALAQALLAPGNRLVCVARSPAPALQQAAAAAGVALDWHCQDLSQPEAGARWLQAVLEAVDTPPASATLVLNAGVIEPIVPVAGLRADTLVPHLMTNLATPMTMTAAFLAASERFGCPRKVLAISSGAARRPIEGWSAYCAGKAGLDMFMRSIHAEYAQAPAGREVRAVALAPGVIDTGMQSTIRGADFAQVQRFRDLKAQEQLASPDDVAHRIAAYLQRPDFGSTELDDIRNH</sequence>
<dbReference type="InterPro" id="IPR051721">
    <property type="entry name" value="Biopterin_syn/organic_redct"/>
</dbReference>
<dbReference type="PANTHER" id="PTHR44085">
    <property type="entry name" value="SEPIAPTERIN REDUCTASE"/>
    <property type="match status" value="1"/>
</dbReference>
<organism evidence="6 7">
    <name type="scientific">Cupriavidus malaysiensis</name>
    <dbReference type="NCBI Taxonomy" id="367825"/>
    <lineage>
        <taxon>Bacteria</taxon>
        <taxon>Pseudomonadati</taxon>
        <taxon>Pseudomonadota</taxon>
        <taxon>Betaproteobacteria</taxon>
        <taxon>Burkholderiales</taxon>
        <taxon>Burkholderiaceae</taxon>
        <taxon>Cupriavidus</taxon>
    </lineage>
</organism>
<dbReference type="NCBIfam" id="NF005436">
    <property type="entry name" value="PRK07023.1"/>
    <property type="match status" value="1"/>
</dbReference>
<dbReference type="InterPro" id="IPR057326">
    <property type="entry name" value="KR_dom"/>
</dbReference>
<dbReference type="EMBL" id="CP017754">
    <property type="protein sequence ID" value="AOZ05753.1"/>
    <property type="molecule type" value="Genomic_DNA"/>
</dbReference>
<dbReference type="PANTHER" id="PTHR44085:SF2">
    <property type="entry name" value="SEPIAPTERIN REDUCTASE"/>
    <property type="match status" value="1"/>
</dbReference>
<evidence type="ECO:0000259" key="5">
    <source>
        <dbReference type="SMART" id="SM00822"/>
    </source>
</evidence>
<keyword evidence="4" id="KW-0560">Oxidoreductase</keyword>
<evidence type="ECO:0000256" key="4">
    <source>
        <dbReference type="ARBA" id="ARBA00023002"/>
    </source>
</evidence>
<proteinExistence type="predicted"/>
<evidence type="ECO:0000256" key="1">
    <source>
        <dbReference type="ARBA" id="ARBA00004496"/>
    </source>
</evidence>
<dbReference type="RefSeq" id="WP_071068823.1">
    <property type="nucleotide sequence ID" value="NZ_CP017754.1"/>
</dbReference>
<evidence type="ECO:0000256" key="3">
    <source>
        <dbReference type="ARBA" id="ARBA00022857"/>
    </source>
</evidence>
<accession>A0ABM6F326</accession>
<name>A0ABM6F326_9BURK</name>
<dbReference type="PRINTS" id="PR00081">
    <property type="entry name" value="GDHRDH"/>
</dbReference>
<protein>
    <submittedName>
        <fullName evidence="6">Short-chain dehydrogenase</fullName>
    </submittedName>
</protein>
<dbReference type="SMART" id="SM00822">
    <property type="entry name" value="PKS_KR"/>
    <property type="match status" value="1"/>
</dbReference>
<evidence type="ECO:0000313" key="7">
    <source>
        <dbReference type="Proteomes" id="UP000177515"/>
    </source>
</evidence>
<gene>
    <name evidence="6" type="ORF">BKK80_07970</name>
</gene>
<reference evidence="6 7" key="1">
    <citation type="submission" date="2016-10" db="EMBL/GenBank/DDBJ databases">
        <title>Complete genome sequences of three Cupriavidus strains isolated from various Malaysian environments.</title>
        <authorList>
            <person name="Abdullah A.A.-A."/>
            <person name="Shafie N.A.H."/>
            <person name="Lau N.S."/>
        </authorList>
    </citation>
    <scope>NUCLEOTIDE SEQUENCE [LARGE SCALE GENOMIC DNA]</scope>
    <source>
        <strain evidence="6 7">USMAA1020</strain>
    </source>
</reference>
<keyword evidence="2" id="KW-0963">Cytoplasm</keyword>
<comment type="subcellular location">
    <subcellularLocation>
        <location evidence="1">Cytoplasm</location>
    </subcellularLocation>
</comment>
<keyword evidence="7" id="KW-1185">Reference proteome</keyword>
<evidence type="ECO:0000313" key="6">
    <source>
        <dbReference type="EMBL" id="AOZ05753.1"/>
    </source>
</evidence>